<accession>A0A371HRB4</accession>
<reference evidence="2" key="1">
    <citation type="submission" date="2018-05" db="EMBL/GenBank/DDBJ databases">
        <title>Draft genome of Mucuna pruriens seed.</title>
        <authorList>
            <person name="Nnadi N.E."/>
            <person name="Vos R."/>
            <person name="Hasami M.H."/>
            <person name="Devisetty U.K."/>
            <person name="Aguiy J.C."/>
        </authorList>
    </citation>
    <scope>NUCLEOTIDE SEQUENCE [LARGE SCALE GENOMIC DNA]</scope>
    <source>
        <strain evidence="2">JCA_2017</strain>
    </source>
</reference>
<organism evidence="2 3">
    <name type="scientific">Mucuna pruriens</name>
    <name type="common">Velvet bean</name>
    <name type="synonym">Dolichos pruriens</name>
    <dbReference type="NCBI Taxonomy" id="157652"/>
    <lineage>
        <taxon>Eukaryota</taxon>
        <taxon>Viridiplantae</taxon>
        <taxon>Streptophyta</taxon>
        <taxon>Embryophyta</taxon>
        <taxon>Tracheophyta</taxon>
        <taxon>Spermatophyta</taxon>
        <taxon>Magnoliopsida</taxon>
        <taxon>eudicotyledons</taxon>
        <taxon>Gunneridae</taxon>
        <taxon>Pentapetalae</taxon>
        <taxon>rosids</taxon>
        <taxon>fabids</taxon>
        <taxon>Fabales</taxon>
        <taxon>Fabaceae</taxon>
        <taxon>Papilionoideae</taxon>
        <taxon>50 kb inversion clade</taxon>
        <taxon>NPAAA clade</taxon>
        <taxon>indigoferoid/millettioid clade</taxon>
        <taxon>Phaseoleae</taxon>
        <taxon>Mucuna</taxon>
    </lineage>
</organism>
<evidence type="ECO:0000259" key="1">
    <source>
        <dbReference type="Pfam" id="PF13960"/>
    </source>
</evidence>
<evidence type="ECO:0000313" key="2">
    <source>
        <dbReference type="EMBL" id="RDY05214.1"/>
    </source>
</evidence>
<feature type="domain" description="DUF4218" evidence="1">
    <location>
        <begin position="42"/>
        <end position="83"/>
    </location>
</feature>
<dbReference type="OrthoDB" id="1427184at2759"/>
<comment type="caution">
    <text evidence="2">The sequence shown here is derived from an EMBL/GenBank/DDBJ whole genome shotgun (WGS) entry which is preliminary data.</text>
</comment>
<keyword evidence="3" id="KW-1185">Reference proteome</keyword>
<name>A0A371HRB4_MUCPR</name>
<sequence length="99" mass="11868">MSKNEKRSLGKCLKSIKFISRDVLPKNVRKILIWLCLFFNAICNKVIDPQKLDELENKIIVILCQLKMYFPRSFIDIMIHLIVRRLILYWTLNRCKKSI</sequence>
<dbReference type="Proteomes" id="UP000257109">
    <property type="component" value="Unassembled WGS sequence"/>
</dbReference>
<feature type="non-terminal residue" evidence="2">
    <location>
        <position position="1"/>
    </location>
</feature>
<gene>
    <name evidence="2" type="ORF">CR513_11000</name>
</gene>
<dbReference type="Pfam" id="PF13960">
    <property type="entry name" value="DUF4218"/>
    <property type="match status" value="1"/>
</dbReference>
<dbReference type="PANTHER" id="PTHR48258">
    <property type="entry name" value="DUF4218 DOMAIN-CONTAINING PROTEIN-RELATED"/>
    <property type="match status" value="1"/>
</dbReference>
<dbReference type="InterPro" id="IPR025452">
    <property type="entry name" value="DUF4218"/>
</dbReference>
<dbReference type="PANTHER" id="PTHR48258:SF9">
    <property type="entry name" value="OS01G0348150 PROTEIN"/>
    <property type="match status" value="1"/>
</dbReference>
<proteinExistence type="predicted"/>
<protein>
    <recommendedName>
        <fullName evidence="1">DUF4218 domain-containing protein</fullName>
    </recommendedName>
</protein>
<evidence type="ECO:0000313" key="3">
    <source>
        <dbReference type="Proteomes" id="UP000257109"/>
    </source>
</evidence>
<dbReference type="EMBL" id="QJKJ01001926">
    <property type="protein sequence ID" value="RDY05214.1"/>
    <property type="molecule type" value="Genomic_DNA"/>
</dbReference>
<dbReference type="AlphaFoldDB" id="A0A371HRB4"/>